<reference evidence="5" key="1">
    <citation type="submission" date="2017-04" db="EMBL/GenBank/DDBJ databases">
        <authorList>
            <person name="Varghese N."/>
            <person name="Submissions S."/>
        </authorList>
    </citation>
    <scope>NUCLEOTIDE SEQUENCE [LARGE SCALE GENOMIC DNA]</scope>
    <source>
        <strain evidence="5">DSM 9293</strain>
    </source>
</reference>
<evidence type="ECO:0000259" key="3">
    <source>
        <dbReference type="Pfam" id="PF07969"/>
    </source>
</evidence>
<protein>
    <submittedName>
        <fullName evidence="4">Cytosine deaminase</fullName>
    </submittedName>
</protein>
<evidence type="ECO:0000256" key="1">
    <source>
        <dbReference type="ARBA" id="ARBA00022723"/>
    </source>
</evidence>
<dbReference type="FunFam" id="3.20.20.140:FF:000019">
    <property type="entry name" value="Cytosine deaminase"/>
    <property type="match status" value="1"/>
</dbReference>
<dbReference type="InterPro" id="IPR013108">
    <property type="entry name" value="Amidohydro_3"/>
</dbReference>
<accession>A0A1W1WLZ6</accession>
<organism evidence="4 5">
    <name type="scientific">Sulfobacillus thermosulfidooxidans (strain DSM 9293 / VKM B-1269 / AT-1)</name>
    <dbReference type="NCBI Taxonomy" id="929705"/>
    <lineage>
        <taxon>Bacteria</taxon>
        <taxon>Bacillati</taxon>
        <taxon>Bacillota</taxon>
        <taxon>Clostridia</taxon>
        <taxon>Eubacteriales</taxon>
        <taxon>Clostridiales Family XVII. Incertae Sedis</taxon>
        <taxon>Sulfobacillus</taxon>
    </lineage>
</organism>
<sequence>MTTFSFHHVRIPGHDSLHDLRIQDGRIIQLAPSLSASPQSYDAQGGLLLPPLSDPHLHLDAVLTAGDPEPNRSGTLIEGIERWNQRKKYLTEEDVMVRAREAIRWHIAHGVLYIRSHVDVSDDSLTALRALLRLRQELPPGVILQLVAFPQDGIFCRPNGPELMEEALKLGADVVGGIPHYEWTREDGIKDIQLAFDLAGKYHRSIDIHCDETDDDHSRFLETMAKLTLDNQWAGRVTASHTTAMASYNEAYAFKLMRMLKEAGVAIIANPLDNIVLQGRFDQYPKRRGMTRVKELLRSGICVGAGHDSIVDPWYPWGTGNPLFVASMLAHIAQMTGADELDAVLSTVTTNAAQIMTISSYPPTLSVHEGQPANFVIYPVADKVDLIRLMPLPRWVVAAGQILAHTEPQTTQLAWSPDQFEPVTFHSPRFL</sequence>
<dbReference type="GO" id="GO:0046872">
    <property type="term" value="F:metal ion binding"/>
    <property type="evidence" value="ECO:0007669"/>
    <property type="project" value="UniProtKB-KW"/>
</dbReference>
<evidence type="ECO:0000256" key="2">
    <source>
        <dbReference type="ARBA" id="ARBA00022801"/>
    </source>
</evidence>
<gene>
    <name evidence="4" type="ORF">SAMN00768000_3174</name>
</gene>
<dbReference type="EMBL" id="FWWY01000001">
    <property type="protein sequence ID" value="SMC07050.1"/>
    <property type="molecule type" value="Genomic_DNA"/>
</dbReference>
<keyword evidence="5" id="KW-1185">Reference proteome</keyword>
<dbReference type="CDD" id="cd01293">
    <property type="entry name" value="Bact_CD"/>
    <property type="match status" value="1"/>
</dbReference>
<dbReference type="PANTHER" id="PTHR32027:SF0">
    <property type="entry name" value="CYTOSINE DEAMINASE"/>
    <property type="match status" value="1"/>
</dbReference>
<dbReference type="Gene3D" id="3.20.20.140">
    <property type="entry name" value="Metal-dependent hydrolases"/>
    <property type="match status" value="1"/>
</dbReference>
<dbReference type="Pfam" id="PF07969">
    <property type="entry name" value="Amidohydro_3"/>
    <property type="match status" value="1"/>
</dbReference>
<dbReference type="Proteomes" id="UP000192660">
    <property type="component" value="Unassembled WGS sequence"/>
</dbReference>
<dbReference type="SUPFAM" id="SSF51338">
    <property type="entry name" value="Composite domain of metallo-dependent hydrolases"/>
    <property type="match status" value="2"/>
</dbReference>
<dbReference type="GO" id="GO:0004131">
    <property type="term" value="F:cytosine deaminase activity"/>
    <property type="evidence" value="ECO:0007669"/>
    <property type="project" value="TreeGrafter"/>
</dbReference>
<keyword evidence="2" id="KW-0378">Hydrolase</keyword>
<proteinExistence type="predicted"/>
<dbReference type="NCBIfam" id="NF005748">
    <property type="entry name" value="PRK07572.1"/>
    <property type="match status" value="1"/>
</dbReference>
<dbReference type="GO" id="GO:0006209">
    <property type="term" value="P:cytosine catabolic process"/>
    <property type="evidence" value="ECO:0007669"/>
    <property type="project" value="TreeGrafter"/>
</dbReference>
<evidence type="ECO:0000313" key="5">
    <source>
        <dbReference type="Proteomes" id="UP000192660"/>
    </source>
</evidence>
<evidence type="ECO:0000313" key="4">
    <source>
        <dbReference type="EMBL" id="SMC07050.1"/>
    </source>
</evidence>
<dbReference type="InterPro" id="IPR011059">
    <property type="entry name" value="Metal-dep_hydrolase_composite"/>
</dbReference>
<name>A0A1W1WLZ6_SULTA</name>
<dbReference type="AlphaFoldDB" id="A0A1W1WLZ6"/>
<dbReference type="NCBIfam" id="NF006685">
    <property type="entry name" value="PRK09230.1"/>
    <property type="match status" value="1"/>
</dbReference>
<dbReference type="SUPFAM" id="SSF51556">
    <property type="entry name" value="Metallo-dependent hydrolases"/>
    <property type="match status" value="1"/>
</dbReference>
<dbReference type="PANTHER" id="PTHR32027">
    <property type="entry name" value="CYTOSINE DEAMINASE"/>
    <property type="match status" value="1"/>
</dbReference>
<dbReference type="Gene3D" id="2.30.40.10">
    <property type="entry name" value="Urease, subunit C, domain 1"/>
    <property type="match status" value="1"/>
</dbReference>
<feature type="domain" description="Amidohydrolase 3" evidence="3">
    <location>
        <begin position="41"/>
        <end position="402"/>
    </location>
</feature>
<dbReference type="InterPro" id="IPR032466">
    <property type="entry name" value="Metal_Hydrolase"/>
</dbReference>
<keyword evidence="1" id="KW-0479">Metal-binding</keyword>
<dbReference type="InterPro" id="IPR052349">
    <property type="entry name" value="Metallo-hydrolase_Enzymes"/>
</dbReference>
<dbReference type="GO" id="GO:0035888">
    <property type="term" value="F:isoguanine deaminase activity"/>
    <property type="evidence" value="ECO:0007669"/>
    <property type="project" value="TreeGrafter"/>
</dbReference>
<dbReference type="STRING" id="28034.BFX07_06235"/>